<organism evidence="16 17">
    <name type="scientific">Bipolaricaulis sibiricus</name>
    <dbReference type="NCBI Taxonomy" id="2501609"/>
    <lineage>
        <taxon>Bacteria</taxon>
        <taxon>Candidatus Bipolaricaulota</taxon>
        <taxon>Candidatus Bipolaricaulia</taxon>
        <taxon>Candidatus Bipolaricaulales</taxon>
        <taxon>Candidatus Bipolaricaulaceae</taxon>
        <taxon>Candidatus Bipolaricaulis</taxon>
    </lineage>
</organism>
<dbReference type="GO" id="GO:0003872">
    <property type="term" value="F:6-phosphofructokinase activity"/>
    <property type="evidence" value="ECO:0007669"/>
    <property type="project" value="UniProtKB-UniRule"/>
</dbReference>
<dbReference type="InterPro" id="IPR035966">
    <property type="entry name" value="PKF_sf"/>
</dbReference>
<evidence type="ECO:0000313" key="17">
    <source>
        <dbReference type="Proteomes" id="UP000287233"/>
    </source>
</evidence>
<reference evidence="17" key="1">
    <citation type="submission" date="2018-12" db="EMBL/GenBank/DDBJ databases">
        <title>Complete genome sequence of an uncultured bacterium of the candidate phylum Bipolaricaulota.</title>
        <authorList>
            <person name="Kadnikov V.V."/>
            <person name="Mardanov A.V."/>
            <person name="Beletsky A.V."/>
            <person name="Frank Y.A."/>
            <person name="Karnachuk O.V."/>
            <person name="Ravin N.V."/>
        </authorList>
    </citation>
    <scope>NUCLEOTIDE SEQUENCE [LARGE SCALE GENOMIC DNA]</scope>
</reference>
<keyword evidence="12 14" id="KW-0324">Glycolysis</keyword>
<keyword evidence="5 14" id="KW-0021">Allosteric enzyme</keyword>
<comment type="subcellular location">
    <subcellularLocation>
        <location evidence="2 14">Cytoplasm</location>
    </subcellularLocation>
</comment>
<evidence type="ECO:0000256" key="6">
    <source>
        <dbReference type="ARBA" id="ARBA00022679"/>
    </source>
</evidence>
<comment type="activity regulation">
    <text evidence="14">Allosterically activated by ADP and other diphosphonucleosides, and allosterically inhibited by phosphoenolpyruvate.</text>
</comment>
<feature type="binding site" description="in other chain" evidence="14">
    <location>
        <position position="211"/>
    </location>
    <ligand>
        <name>ADP</name>
        <dbReference type="ChEBI" id="CHEBI:456216"/>
        <note>allosteric activator; ligand shared between dimeric partners</note>
    </ligand>
</feature>
<keyword evidence="4 14" id="KW-0963">Cytoplasm</keyword>
<dbReference type="GO" id="GO:0046872">
    <property type="term" value="F:metal ion binding"/>
    <property type="evidence" value="ECO:0007669"/>
    <property type="project" value="UniProtKB-KW"/>
</dbReference>
<dbReference type="GO" id="GO:0016208">
    <property type="term" value="F:AMP binding"/>
    <property type="evidence" value="ECO:0007669"/>
    <property type="project" value="TreeGrafter"/>
</dbReference>
<feature type="binding site" description="in other chain" evidence="14">
    <location>
        <begin position="185"/>
        <end position="187"/>
    </location>
    <ligand>
        <name>ADP</name>
        <dbReference type="ChEBI" id="CHEBI:456216"/>
        <note>allosteric activator; ligand shared between dimeric partners</note>
    </ligand>
</feature>
<feature type="binding site" evidence="14">
    <location>
        <position position="247"/>
    </location>
    <ligand>
        <name>substrate</name>
        <note>ligand shared between dimeric partners</note>
    </ligand>
</feature>
<gene>
    <name evidence="14" type="primary">pfkA</name>
    <name evidence="16" type="ORF">BIP78_0547</name>
</gene>
<dbReference type="GO" id="GO:0042802">
    <property type="term" value="F:identical protein binding"/>
    <property type="evidence" value="ECO:0007669"/>
    <property type="project" value="TreeGrafter"/>
</dbReference>
<keyword evidence="10 14" id="KW-0067">ATP-binding</keyword>
<feature type="binding site" evidence="14">
    <location>
        <begin position="21"/>
        <end position="25"/>
    </location>
    <ligand>
        <name>ADP</name>
        <dbReference type="ChEBI" id="CHEBI:456216"/>
        <note>allosteric activator; ligand shared between dimeric partners</note>
    </ligand>
</feature>
<comment type="cofactor">
    <cofactor evidence="1 14">
        <name>Mg(2+)</name>
        <dbReference type="ChEBI" id="CHEBI:18420"/>
    </cofactor>
</comment>
<evidence type="ECO:0000256" key="9">
    <source>
        <dbReference type="ARBA" id="ARBA00022777"/>
    </source>
</evidence>
<keyword evidence="7 14" id="KW-0479">Metal-binding</keyword>
<dbReference type="InterPro" id="IPR015912">
    <property type="entry name" value="Phosphofructokinase_CS"/>
</dbReference>
<dbReference type="EC" id="2.7.1.11" evidence="14"/>
<sequence length="323" mass="33349">MRRIAVLTSGGDAPGMNAAIRAVVRTGIAQGWEVLGVRRGYAGLAGGEMALLGARDVGGILQLGGTILGSARCPEFRTESGRRRALQALRAAGVEALVVIGGNGSQTGAYELSRLGFPVVGVASTIDNDLAGSDITIGVDTALNVALEAIDRLKTTASSHGRAFLVEVMGRHCGYLALMAGIAGGAEAVVIPEVETDPEALAHELHEAYERGKSHSLVVVAEGATYNAARLADYFHANEKRLGFELRVTILGHVQRGGAPGAFDRLLATRLGAAAVDVLARGEHDVLVGWVRGEVAATPLGDVAGTAKALDARLLALAQVLAR</sequence>
<feature type="binding site" description="in other chain" evidence="14">
    <location>
        <position position="222"/>
    </location>
    <ligand>
        <name>substrate</name>
        <note>ligand shared between dimeric partners</note>
    </ligand>
</feature>
<dbReference type="NCBIfam" id="TIGR02482">
    <property type="entry name" value="PFKA_ATP"/>
    <property type="match status" value="1"/>
</dbReference>
<dbReference type="SUPFAM" id="SSF53784">
    <property type="entry name" value="Phosphofructokinase"/>
    <property type="match status" value="1"/>
</dbReference>
<evidence type="ECO:0000256" key="4">
    <source>
        <dbReference type="ARBA" id="ARBA00022490"/>
    </source>
</evidence>
<dbReference type="Pfam" id="PF00365">
    <property type="entry name" value="PFK"/>
    <property type="match status" value="1"/>
</dbReference>
<dbReference type="PIRSF" id="PIRSF000532">
    <property type="entry name" value="ATP_PFK_prok"/>
    <property type="match status" value="1"/>
</dbReference>
<feature type="binding site" description="in other chain" evidence="14">
    <location>
        <begin position="213"/>
        <end position="215"/>
    </location>
    <ligand>
        <name>ADP</name>
        <dbReference type="ChEBI" id="CHEBI:456216"/>
        <note>allosteric activator; ligand shared between dimeric partners</note>
    </ligand>
</feature>
<dbReference type="FunFam" id="3.40.50.460:FF:000002">
    <property type="entry name" value="ATP-dependent 6-phosphofructokinase"/>
    <property type="match status" value="1"/>
</dbReference>
<keyword evidence="8 14" id="KW-0547">Nucleotide-binding</keyword>
<feature type="binding site" evidence="14">
    <location>
        <position position="11"/>
    </location>
    <ligand>
        <name>ATP</name>
        <dbReference type="ChEBI" id="CHEBI:30616"/>
    </ligand>
</feature>
<dbReference type="GO" id="GO:0005524">
    <property type="term" value="F:ATP binding"/>
    <property type="evidence" value="ECO:0007669"/>
    <property type="project" value="UniProtKB-UniRule"/>
</dbReference>
<dbReference type="GO" id="GO:0006002">
    <property type="term" value="P:fructose 6-phosphate metabolic process"/>
    <property type="evidence" value="ECO:0007669"/>
    <property type="project" value="UniProtKB-UniRule"/>
</dbReference>
<proteinExistence type="inferred from homology"/>
<dbReference type="InterPro" id="IPR022953">
    <property type="entry name" value="ATP_PFK"/>
</dbReference>
<evidence type="ECO:0000256" key="5">
    <source>
        <dbReference type="ARBA" id="ARBA00022533"/>
    </source>
</evidence>
<dbReference type="GO" id="GO:0030388">
    <property type="term" value="P:fructose 1,6-bisphosphate metabolic process"/>
    <property type="evidence" value="ECO:0007669"/>
    <property type="project" value="TreeGrafter"/>
</dbReference>
<dbReference type="HAMAP" id="MF_00339">
    <property type="entry name" value="Phosphofructokinase_I_B1"/>
    <property type="match status" value="1"/>
</dbReference>
<dbReference type="Gene3D" id="3.40.50.460">
    <property type="entry name" value="Phosphofructokinase domain"/>
    <property type="match status" value="1"/>
</dbReference>
<evidence type="ECO:0000259" key="15">
    <source>
        <dbReference type="Pfam" id="PF00365"/>
    </source>
</evidence>
<protein>
    <recommendedName>
        <fullName evidence="14">ATP-dependent 6-phosphofructokinase</fullName>
        <shortName evidence="14">ATP-PFK</shortName>
        <shortName evidence="14">Phosphofructokinase</shortName>
        <ecNumber evidence="14">2.7.1.11</ecNumber>
    </recommendedName>
    <alternativeName>
        <fullName evidence="14">Phosphohexokinase</fullName>
    </alternativeName>
</protein>
<keyword evidence="6 14" id="KW-0808">Transferase</keyword>
<dbReference type="PROSITE" id="PS00433">
    <property type="entry name" value="PHOSPHOFRUCTOKINASE"/>
    <property type="match status" value="1"/>
</dbReference>
<evidence type="ECO:0000256" key="8">
    <source>
        <dbReference type="ARBA" id="ARBA00022741"/>
    </source>
</evidence>
<dbReference type="UniPathway" id="UPA00109">
    <property type="reaction ID" value="UER00182"/>
</dbReference>
<evidence type="ECO:0000256" key="10">
    <source>
        <dbReference type="ARBA" id="ARBA00022840"/>
    </source>
</evidence>
<dbReference type="InterPro" id="IPR000023">
    <property type="entry name" value="Phosphofructokinase_dom"/>
</dbReference>
<evidence type="ECO:0000256" key="13">
    <source>
        <dbReference type="ARBA" id="ARBA00048070"/>
    </source>
</evidence>
<dbReference type="PANTHER" id="PTHR13697:SF4">
    <property type="entry name" value="ATP-DEPENDENT 6-PHOSPHOFRUCTOKINASE"/>
    <property type="match status" value="1"/>
</dbReference>
<dbReference type="PANTHER" id="PTHR13697">
    <property type="entry name" value="PHOSPHOFRUCTOKINASE"/>
    <property type="match status" value="1"/>
</dbReference>
<dbReference type="InterPro" id="IPR012003">
    <property type="entry name" value="ATP_PFK_prok-type"/>
</dbReference>
<feature type="binding site" evidence="14">
    <location>
        <position position="103"/>
    </location>
    <ligand>
        <name>Mg(2+)</name>
        <dbReference type="ChEBI" id="CHEBI:18420"/>
        <note>catalytic</note>
    </ligand>
</feature>
<feature type="binding site" evidence="14">
    <location>
        <begin position="102"/>
        <end position="105"/>
    </location>
    <ligand>
        <name>ATP</name>
        <dbReference type="ChEBI" id="CHEBI:30616"/>
    </ligand>
</feature>
<dbReference type="NCBIfam" id="NF002872">
    <property type="entry name" value="PRK03202.1"/>
    <property type="match status" value="1"/>
</dbReference>
<evidence type="ECO:0000313" key="16">
    <source>
        <dbReference type="EMBL" id="QAA76313.1"/>
    </source>
</evidence>
<feature type="binding site" description="in other chain" evidence="14">
    <location>
        <begin position="125"/>
        <end position="127"/>
    </location>
    <ligand>
        <name>substrate</name>
        <note>ligand shared between dimeric partners</note>
    </ligand>
</feature>
<comment type="caution">
    <text evidence="14">Lacks conserved residue(s) required for the propagation of feature annotation.</text>
</comment>
<feature type="binding site" description="in other chain" evidence="14">
    <location>
        <begin position="253"/>
        <end position="256"/>
    </location>
    <ligand>
        <name>substrate</name>
        <note>ligand shared between dimeric partners</note>
    </ligand>
</feature>
<comment type="subunit">
    <text evidence="14">Homotetramer.</text>
</comment>
<keyword evidence="9 14" id="KW-0418">Kinase</keyword>
<dbReference type="InterPro" id="IPR012828">
    <property type="entry name" value="PFKA_ATP_prok"/>
</dbReference>
<accession>A0A410FTH6</accession>
<feature type="binding site" description="in other chain" evidence="14">
    <location>
        <position position="154"/>
    </location>
    <ligand>
        <name>ADP</name>
        <dbReference type="ChEBI" id="CHEBI:456216"/>
        <note>allosteric activator; ligand shared between dimeric partners</note>
    </ligand>
</feature>
<dbReference type="GO" id="GO:0070095">
    <property type="term" value="F:fructose-6-phosphate binding"/>
    <property type="evidence" value="ECO:0007669"/>
    <property type="project" value="TreeGrafter"/>
</dbReference>
<feature type="binding site" description="in other chain" evidence="14">
    <location>
        <begin position="169"/>
        <end position="171"/>
    </location>
    <ligand>
        <name>substrate</name>
        <note>ligand shared between dimeric partners</note>
    </ligand>
</feature>
<evidence type="ECO:0000256" key="3">
    <source>
        <dbReference type="ARBA" id="ARBA00004679"/>
    </source>
</evidence>
<feature type="binding site" evidence="14">
    <location>
        <begin position="72"/>
        <end position="73"/>
    </location>
    <ligand>
        <name>ATP</name>
        <dbReference type="ChEBI" id="CHEBI:30616"/>
    </ligand>
</feature>
<evidence type="ECO:0000256" key="7">
    <source>
        <dbReference type="ARBA" id="ARBA00022723"/>
    </source>
</evidence>
<name>A0A410FTH6_BIPS1</name>
<dbReference type="PRINTS" id="PR00476">
    <property type="entry name" value="PHFRCTKINASE"/>
</dbReference>
<comment type="catalytic activity">
    <reaction evidence="13 14">
        <text>beta-D-fructose 6-phosphate + ATP = beta-D-fructose 1,6-bisphosphate + ADP + H(+)</text>
        <dbReference type="Rhea" id="RHEA:16109"/>
        <dbReference type="ChEBI" id="CHEBI:15378"/>
        <dbReference type="ChEBI" id="CHEBI:30616"/>
        <dbReference type="ChEBI" id="CHEBI:32966"/>
        <dbReference type="ChEBI" id="CHEBI:57634"/>
        <dbReference type="ChEBI" id="CHEBI:456216"/>
        <dbReference type="EC" id="2.7.1.11"/>
    </reaction>
</comment>
<evidence type="ECO:0000256" key="14">
    <source>
        <dbReference type="HAMAP-Rule" id="MF_00339"/>
    </source>
</evidence>
<dbReference type="KEGG" id="bih:BIP78_0547"/>
<comment type="pathway">
    <text evidence="3 14">Carbohydrate degradation; glycolysis; D-glyceraldehyde 3-phosphate and glycerone phosphate from D-glucose: step 3/4.</text>
</comment>
<dbReference type="EMBL" id="CP034928">
    <property type="protein sequence ID" value="QAA76313.1"/>
    <property type="molecule type" value="Genomic_DNA"/>
</dbReference>
<feature type="domain" description="Phosphofructokinase" evidence="15">
    <location>
        <begin position="3"/>
        <end position="279"/>
    </location>
</feature>
<feature type="binding site" evidence="14">
    <location>
        <position position="162"/>
    </location>
    <ligand>
        <name>substrate</name>
        <note>ligand shared between dimeric partners</note>
    </ligand>
</feature>
<evidence type="ECO:0000256" key="11">
    <source>
        <dbReference type="ARBA" id="ARBA00022842"/>
    </source>
</evidence>
<dbReference type="Proteomes" id="UP000287233">
    <property type="component" value="Chromosome"/>
</dbReference>
<comment type="function">
    <text evidence="14">Catalyzes the phosphorylation of D-fructose 6-phosphate to fructose 1,6-bisphosphate by ATP, the first committing step of glycolysis.</text>
</comment>
<dbReference type="GO" id="GO:0061621">
    <property type="term" value="P:canonical glycolysis"/>
    <property type="evidence" value="ECO:0007669"/>
    <property type="project" value="TreeGrafter"/>
</dbReference>
<evidence type="ECO:0000256" key="12">
    <source>
        <dbReference type="ARBA" id="ARBA00023152"/>
    </source>
</evidence>
<feature type="active site" description="Proton acceptor" evidence="14">
    <location>
        <position position="127"/>
    </location>
</feature>
<dbReference type="GO" id="GO:0048029">
    <property type="term" value="F:monosaccharide binding"/>
    <property type="evidence" value="ECO:0007669"/>
    <property type="project" value="TreeGrafter"/>
</dbReference>
<dbReference type="Gene3D" id="3.40.50.450">
    <property type="match status" value="1"/>
</dbReference>
<comment type="similarity">
    <text evidence="14">Belongs to the phosphofructokinase type A (PFKA) family. ATP-dependent PFK group I subfamily. Prokaryotic clade 'B1' sub-subfamily.</text>
</comment>
<evidence type="ECO:0000256" key="1">
    <source>
        <dbReference type="ARBA" id="ARBA00001946"/>
    </source>
</evidence>
<evidence type="ECO:0000256" key="2">
    <source>
        <dbReference type="ARBA" id="ARBA00004496"/>
    </source>
</evidence>
<dbReference type="AlphaFoldDB" id="A0A410FTH6"/>
<keyword evidence="11 14" id="KW-0460">Magnesium</keyword>
<dbReference type="GO" id="GO:0005945">
    <property type="term" value="C:6-phosphofructokinase complex"/>
    <property type="evidence" value="ECO:0007669"/>
    <property type="project" value="TreeGrafter"/>
</dbReference>